<organism evidence="10 11">
    <name type="scientific">Actinoplanes utahensis</name>
    <dbReference type="NCBI Taxonomy" id="1869"/>
    <lineage>
        <taxon>Bacteria</taxon>
        <taxon>Bacillati</taxon>
        <taxon>Actinomycetota</taxon>
        <taxon>Actinomycetes</taxon>
        <taxon>Micromonosporales</taxon>
        <taxon>Micromonosporaceae</taxon>
        <taxon>Actinoplanes</taxon>
    </lineage>
</organism>
<feature type="transmembrane region" description="Helical" evidence="8">
    <location>
        <begin position="58"/>
        <end position="81"/>
    </location>
</feature>
<evidence type="ECO:0000256" key="2">
    <source>
        <dbReference type="ARBA" id="ARBA00022475"/>
    </source>
</evidence>
<dbReference type="Pfam" id="PF18967">
    <property type="entry name" value="PycTM"/>
    <property type="match status" value="1"/>
</dbReference>
<evidence type="ECO:0000256" key="1">
    <source>
        <dbReference type="ARBA" id="ARBA00004236"/>
    </source>
</evidence>
<keyword evidence="6" id="KW-0051">Antiviral defense</keyword>
<keyword evidence="4" id="KW-0547">Nucleotide-binding</keyword>
<proteinExistence type="predicted"/>
<evidence type="ECO:0000313" key="11">
    <source>
        <dbReference type="Proteomes" id="UP000054537"/>
    </source>
</evidence>
<dbReference type="Proteomes" id="UP000054537">
    <property type="component" value="Unassembled WGS sequence"/>
</dbReference>
<comment type="caution">
    <text evidence="10">The sequence shown here is derived from an EMBL/GenBank/DDBJ whole genome shotgun (WGS) entry which is preliminary data.</text>
</comment>
<evidence type="ECO:0000256" key="6">
    <source>
        <dbReference type="ARBA" id="ARBA00023118"/>
    </source>
</evidence>
<dbReference type="EMBL" id="JRTT01000061">
    <property type="protein sequence ID" value="KHD74030.1"/>
    <property type="molecule type" value="Genomic_DNA"/>
</dbReference>
<feature type="transmembrane region" description="Helical" evidence="8">
    <location>
        <begin position="135"/>
        <end position="153"/>
    </location>
</feature>
<dbReference type="AlphaFoldDB" id="A0A0A6UDA8"/>
<keyword evidence="2" id="KW-1003">Cell membrane</keyword>
<evidence type="ECO:0000313" key="10">
    <source>
        <dbReference type="EMBL" id="KHD74030.1"/>
    </source>
</evidence>
<accession>A0A0A6UDA8</accession>
<evidence type="ECO:0000256" key="7">
    <source>
        <dbReference type="ARBA" id="ARBA00023136"/>
    </source>
</evidence>
<keyword evidence="5 8" id="KW-1133">Transmembrane helix</keyword>
<gene>
    <name evidence="10" type="ORF">MB27_31220</name>
</gene>
<keyword evidence="3 8" id="KW-0812">Transmembrane</keyword>
<sequence>MQEDAMATDPRIDNEIAAVRSEIYSANTQASIVLATIALAVGPLAANAKSLFRPTWPITTLAIVGGVAAFAAVWLLLNVVLPRLDASGRGSFLHWAQFDHDGLRDALNEDYQLGELLVLSRIATAKYRSLHQAGYLLRIALVILAIAALASLAR</sequence>
<evidence type="ECO:0000256" key="4">
    <source>
        <dbReference type="ARBA" id="ARBA00022741"/>
    </source>
</evidence>
<keyword evidence="7 8" id="KW-0472">Membrane</keyword>
<evidence type="ECO:0000259" key="9">
    <source>
        <dbReference type="Pfam" id="PF18967"/>
    </source>
</evidence>
<evidence type="ECO:0000256" key="3">
    <source>
        <dbReference type="ARBA" id="ARBA00022692"/>
    </source>
</evidence>
<name>A0A0A6UDA8_ACTUT</name>
<keyword evidence="11" id="KW-1185">Reference proteome</keyword>
<protein>
    <recommendedName>
        <fullName evidence="9">Pycsar effector protein domain-containing protein</fullName>
    </recommendedName>
</protein>
<feature type="domain" description="Pycsar effector protein" evidence="9">
    <location>
        <begin position="14"/>
        <end position="149"/>
    </location>
</feature>
<reference evidence="10 11" key="1">
    <citation type="submission" date="2014-10" db="EMBL/GenBank/DDBJ databases">
        <title>Draft genome sequence of Actinoplanes utahensis NRRL 12052.</title>
        <authorList>
            <person name="Velasco-Bucheli B."/>
            <person name="del Cerro C."/>
            <person name="Hormigo D."/>
            <person name="Garcia J.L."/>
            <person name="Acebal C."/>
            <person name="Arroyo M."/>
            <person name="de la Mata I."/>
        </authorList>
    </citation>
    <scope>NUCLEOTIDE SEQUENCE [LARGE SCALE GENOMIC DNA]</scope>
    <source>
        <strain evidence="10 11">NRRL 12052</strain>
    </source>
</reference>
<dbReference type="GO" id="GO:0000166">
    <property type="term" value="F:nucleotide binding"/>
    <property type="evidence" value="ECO:0007669"/>
    <property type="project" value="UniProtKB-KW"/>
</dbReference>
<dbReference type="eggNOG" id="ENOG502ZHW7">
    <property type="taxonomic scope" value="Bacteria"/>
</dbReference>
<feature type="transmembrane region" description="Helical" evidence="8">
    <location>
        <begin position="30"/>
        <end position="46"/>
    </location>
</feature>
<evidence type="ECO:0000256" key="8">
    <source>
        <dbReference type="SAM" id="Phobius"/>
    </source>
</evidence>
<dbReference type="GO" id="GO:0051607">
    <property type="term" value="P:defense response to virus"/>
    <property type="evidence" value="ECO:0007669"/>
    <property type="project" value="UniProtKB-KW"/>
</dbReference>
<evidence type="ECO:0000256" key="5">
    <source>
        <dbReference type="ARBA" id="ARBA00022989"/>
    </source>
</evidence>
<dbReference type="InterPro" id="IPR043760">
    <property type="entry name" value="PycTM_dom"/>
</dbReference>
<dbReference type="GO" id="GO:0005886">
    <property type="term" value="C:plasma membrane"/>
    <property type="evidence" value="ECO:0007669"/>
    <property type="project" value="UniProtKB-SubCell"/>
</dbReference>
<comment type="subcellular location">
    <subcellularLocation>
        <location evidence="1">Cell membrane</location>
    </subcellularLocation>
</comment>